<dbReference type="AlphaFoldDB" id="A0A067LT58"/>
<dbReference type="InParanoid" id="A0A067LT58"/>
<proteinExistence type="predicted"/>
<evidence type="ECO:0000313" key="1">
    <source>
        <dbReference type="EMBL" id="KDQ06254.1"/>
    </source>
</evidence>
<name>A0A067LT58_BOTB1</name>
<gene>
    <name evidence="1" type="ORF">BOTBODRAFT_263134</name>
</gene>
<keyword evidence="2" id="KW-1185">Reference proteome</keyword>
<sequence length="319" mass="36592">MANNDALNLRVIMGTTITPIRVKKDLAVPFILDELRARNPDRFRDVRMGPYMLHLLKTPIPIPKNIKDAGFISACFDPTNWTVVDERYDVDDLFEEPPPRKHIHLVIAIGDKTEIERGLAQHQAQLYKLLQVSVQELGRWTAYDVEDNGGRWIRDWSQAPQALKETVIKLKLKRNYVPTFATAEIQEAQRILGPQFQNVFNESWETQPNSVKSPGEFKVFSAAISLFVEEYSQRVKLDRSPALKASVFASFLIIPPAFESEIDHLVSYKQFVLALSYLRQGPWSCPLHIHPQKRLEFGIHFPRLPPPYRGSDIHTERGG</sequence>
<organism evidence="1 2">
    <name type="scientific">Botryobasidium botryosum (strain FD-172 SS1)</name>
    <dbReference type="NCBI Taxonomy" id="930990"/>
    <lineage>
        <taxon>Eukaryota</taxon>
        <taxon>Fungi</taxon>
        <taxon>Dikarya</taxon>
        <taxon>Basidiomycota</taxon>
        <taxon>Agaricomycotina</taxon>
        <taxon>Agaricomycetes</taxon>
        <taxon>Cantharellales</taxon>
        <taxon>Botryobasidiaceae</taxon>
        <taxon>Botryobasidium</taxon>
    </lineage>
</organism>
<evidence type="ECO:0000313" key="2">
    <source>
        <dbReference type="Proteomes" id="UP000027195"/>
    </source>
</evidence>
<accession>A0A067LT58</accession>
<reference evidence="2" key="1">
    <citation type="journal article" date="2014" name="Proc. Natl. Acad. Sci. U.S.A.">
        <title>Extensive sampling of basidiomycete genomes demonstrates inadequacy of the white-rot/brown-rot paradigm for wood decay fungi.</title>
        <authorList>
            <person name="Riley R."/>
            <person name="Salamov A.A."/>
            <person name="Brown D.W."/>
            <person name="Nagy L.G."/>
            <person name="Floudas D."/>
            <person name="Held B.W."/>
            <person name="Levasseur A."/>
            <person name="Lombard V."/>
            <person name="Morin E."/>
            <person name="Otillar R."/>
            <person name="Lindquist E.A."/>
            <person name="Sun H."/>
            <person name="LaButti K.M."/>
            <person name="Schmutz J."/>
            <person name="Jabbour D."/>
            <person name="Luo H."/>
            <person name="Baker S.E."/>
            <person name="Pisabarro A.G."/>
            <person name="Walton J.D."/>
            <person name="Blanchette R.A."/>
            <person name="Henrissat B."/>
            <person name="Martin F."/>
            <person name="Cullen D."/>
            <person name="Hibbett D.S."/>
            <person name="Grigoriev I.V."/>
        </authorList>
    </citation>
    <scope>NUCLEOTIDE SEQUENCE [LARGE SCALE GENOMIC DNA]</scope>
    <source>
        <strain evidence="2">FD-172 SS1</strain>
    </source>
</reference>
<dbReference type="Proteomes" id="UP000027195">
    <property type="component" value="Unassembled WGS sequence"/>
</dbReference>
<dbReference type="EMBL" id="KL198146">
    <property type="protein sequence ID" value="KDQ06254.1"/>
    <property type="molecule type" value="Genomic_DNA"/>
</dbReference>
<dbReference type="HOGENOM" id="CLU_871499_0_0_1"/>
<protein>
    <submittedName>
        <fullName evidence="1">Uncharacterized protein</fullName>
    </submittedName>
</protein>